<accession>A0A0D0DKF6</accession>
<dbReference type="AlphaFoldDB" id="A0A0D0DKF6"/>
<reference evidence="2" key="2">
    <citation type="submission" date="2015-01" db="EMBL/GenBank/DDBJ databases">
        <title>Evolutionary Origins and Diversification of the Mycorrhizal Mutualists.</title>
        <authorList>
            <consortium name="DOE Joint Genome Institute"/>
            <consortium name="Mycorrhizal Genomics Consortium"/>
            <person name="Kohler A."/>
            <person name="Kuo A."/>
            <person name="Nagy L.G."/>
            <person name="Floudas D."/>
            <person name="Copeland A."/>
            <person name="Barry K.W."/>
            <person name="Cichocki N."/>
            <person name="Veneault-Fourrey C."/>
            <person name="LaButti K."/>
            <person name="Lindquist E.A."/>
            <person name="Lipzen A."/>
            <person name="Lundell T."/>
            <person name="Morin E."/>
            <person name="Murat C."/>
            <person name="Riley R."/>
            <person name="Ohm R."/>
            <person name="Sun H."/>
            <person name="Tunlid A."/>
            <person name="Henrissat B."/>
            <person name="Grigoriev I.V."/>
            <person name="Hibbett D.S."/>
            <person name="Martin F."/>
        </authorList>
    </citation>
    <scope>NUCLEOTIDE SEQUENCE [LARGE SCALE GENOMIC DNA]</scope>
    <source>
        <strain evidence="2">Ve08.2h10</strain>
    </source>
</reference>
<evidence type="ECO:0000313" key="1">
    <source>
        <dbReference type="EMBL" id="KIK91678.1"/>
    </source>
</evidence>
<dbReference type="HOGENOM" id="CLU_2067034_0_0_1"/>
<dbReference type="EMBL" id="KN825361">
    <property type="protein sequence ID" value="KIK91678.1"/>
    <property type="molecule type" value="Genomic_DNA"/>
</dbReference>
<name>A0A0D0DKF6_9AGAM</name>
<dbReference type="Proteomes" id="UP000054538">
    <property type="component" value="Unassembled WGS sequence"/>
</dbReference>
<evidence type="ECO:0000313" key="2">
    <source>
        <dbReference type="Proteomes" id="UP000054538"/>
    </source>
</evidence>
<dbReference type="OrthoDB" id="10376502at2759"/>
<sequence length="119" mass="13173">KNAVDLWQSPYQHGAMVEGQVKFLCSLSDQNEYLGLINVLHLTQVKTDCVEDMLPGGLDWKYDNFHLPPRGHRWSVKHESGFSANIFIMAGEVHGRVHLVAQALLAGMLICDAKMVAGG</sequence>
<dbReference type="InParanoid" id="A0A0D0DKF6"/>
<organism evidence="1 2">
    <name type="scientific">Paxillus rubicundulus Ve08.2h10</name>
    <dbReference type="NCBI Taxonomy" id="930991"/>
    <lineage>
        <taxon>Eukaryota</taxon>
        <taxon>Fungi</taxon>
        <taxon>Dikarya</taxon>
        <taxon>Basidiomycota</taxon>
        <taxon>Agaricomycotina</taxon>
        <taxon>Agaricomycetes</taxon>
        <taxon>Agaricomycetidae</taxon>
        <taxon>Boletales</taxon>
        <taxon>Paxilineae</taxon>
        <taxon>Paxillaceae</taxon>
        <taxon>Paxillus</taxon>
    </lineage>
</organism>
<keyword evidence="2" id="KW-1185">Reference proteome</keyword>
<reference evidence="1 2" key="1">
    <citation type="submission" date="2014-04" db="EMBL/GenBank/DDBJ databases">
        <authorList>
            <consortium name="DOE Joint Genome Institute"/>
            <person name="Kuo A."/>
            <person name="Kohler A."/>
            <person name="Jargeat P."/>
            <person name="Nagy L.G."/>
            <person name="Floudas D."/>
            <person name="Copeland A."/>
            <person name="Barry K.W."/>
            <person name="Cichocki N."/>
            <person name="Veneault-Fourrey C."/>
            <person name="LaButti K."/>
            <person name="Lindquist E.A."/>
            <person name="Lipzen A."/>
            <person name="Lundell T."/>
            <person name="Morin E."/>
            <person name="Murat C."/>
            <person name="Sun H."/>
            <person name="Tunlid A."/>
            <person name="Henrissat B."/>
            <person name="Grigoriev I.V."/>
            <person name="Hibbett D.S."/>
            <person name="Martin F."/>
            <person name="Nordberg H.P."/>
            <person name="Cantor M.N."/>
            <person name="Hua S.X."/>
        </authorList>
    </citation>
    <scope>NUCLEOTIDE SEQUENCE [LARGE SCALE GENOMIC DNA]</scope>
    <source>
        <strain evidence="1 2">Ve08.2h10</strain>
    </source>
</reference>
<feature type="non-terminal residue" evidence="1">
    <location>
        <position position="119"/>
    </location>
</feature>
<gene>
    <name evidence="1" type="ORF">PAXRUDRAFT_796548</name>
</gene>
<proteinExistence type="predicted"/>
<protein>
    <submittedName>
        <fullName evidence="1">Uncharacterized protein</fullName>
    </submittedName>
</protein>